<dbReference type="PANTHER" id="PTHR15892:SF2">
    <property type="entry name" value="LARGE RIBOSOMAL SUBUNIT PROTEIN UL30M"/>
    <property type="match status" value="1"/>
</dbReference>
<evidence type="ECO:0008006" key="3">
    <source>
        <dbReference type="Google" id="ProtNLM"/>
    </source>
</evidence>
<sequence length="319" mass="35945">MAARSVSPAAESASEHRSIVKTQIKLVAGVERPHAQKNSAWEARRMWGCILKAYFLKVCAMHGQSELQYHRFHVMMEMATKLMILPRFPDQPDPPYEPQKLFMVERIRPMKGNPYWDKDLLKKLGLDGKDPLAGWCLLPSGVVGVAEGVGSSEVTHGLLNPYLFGVEVITYLEPRVLVEAMKLHWVACCPPASVLEEADNQKYSKHISAMELVAFRLSSAFTQGKAVTILKNIPENNARLWRIKHLVKITPITFPNGLPEEGDYSGTYLKENGEFVVTRRLKVDSTRIAATDKFLSDGDKMDGATLQKQLRLKWLNPFN</sequence>
<evidence type="ECO:0000313" key="2">
    <source>
        <dbReference type="Proteomes" id="UP001159363"/>
    </source>
</evidence>
<proteinExistence type="predicted"/>
<dbReference type="Proteomes" id="UP001159363">
    <property type="component" value="Chromosome 3"/>
</dbReference>
<gene>
    <name evidence="1" type="ORF">PR048_010258</name>
</gene>
<accession>A0ABQ9I298</accession>
<dbReference type="EMBL" id="JARBHB010000003">
    <property type="protein sequence ID" value="KAJ8890749.1"/>
    <property type="molecule type" value="Genomic_DNA"/>
</dbReference>
<organism evidence="1 2">
    <name type="scientific">Dryococelus australis</name>
    <dbReference type="NCBI Taxonomy" id="614101"/>
    <lineage>
        <taxon>Eukaryota</taxon>
        <taxon>Metazoa</taxon>
        <taxon>Ecdysozoa</taxon>
        <taxon>Arthropoda</taxon>
        <taxon>Hexapoda</taxon>
        <taxon>Insecta</taxon>
        <taxon>Pterygota</taxon>
        <taxon>Neoptera</taxon>
        <taxon>Polyneoptera</taxon>
        <taxon>Phasmatodea</taxon>
        <taxon>Verophasmatodea</taxon>
        <taxon>Anareolatae</taxon>
        <taxon>Phasmatidae</taxon>
        <taxon>Eurycanthinae</taxon>
        <taxon>Dryococelus</taxon>
    </lineage>
</organism>
<dbReference type="InterPro" id="IPR005996">
    <property type="entry name" value="Ribosomal_uL30_bac-type"/>
</dbReference>
<evidence type="ECO:0000313" key="1">
    <source>
        <dbReference type="EMBL" id="KAJ8890749.1"/>
    </source>
</evidence>
<comment type="caution">
    <text evidence="1">The sequence shown here is derived from an EMBL/GenBank/DDBJ whole genome shotgun (WGS) entry which is preliminary data.</text>
</comment>
<dbReference type="PANTHER" id="PTHR15892">
    <property type="entry name" value="MITOCHONDRIAL RIBOSOMAL PROTEIN L30"/>
    <property type="match status" value="1"/>
</dbReference>
<name>A0ABQ9I298_9NEOP</name>
<reference evidence="1 2" key="1">
    <citation type="submission" date="2023-02" db="EMBL/GenBank/DDBJ databases">
        <title>LHISI_Scaffold_Assembly.</title>
        <authorList>
            <person name="Stuart O.P."/>
            <person name="Cleave R."/>
            <person name="Magrath M.J.L."/>
            <person name="Mikheyev A.S."/>
        </authorList>
    </citation>
    <scope>NUCLEOTIDE SEQUENCE [LARGE SCALE GENOMIC DNA]</scope>
    <source>
        <strain evidence="1">Daus_M_001</strain>
        <tissue evidence="1">Leg muscle</tissue>
    </source>
</reference>
<keyword evidence="2" id="KW-1185">Reference proteome</keyword>
<protein>
    <recommendedName>
        <fullName evidence="3">39S ribosomal protein L30, mitochondrial</fullName>
    </recommendedName>
</protein>